<accession>A0A9P7AXR0</accession>
<dbReference type="OrthoDB" id="4898680at2759"/>
<dbReference type="GO" id="GO:0000981">
    <property type="term" value="F:DNA-binding transcription factor activity, RNA polymerase II-specific"/>
    <property type="evidence" value="ECO:0007669"/>
    <property type="project" value="InterPro"/>
</dbReference>
<dbReference type="PROSITE" id="PS50048">
    <property type="entry name" value="ZN2_CY6_FUNGAL_2"/>
    <property type="match status" value="1"/>
</dbReference>
<dbReference type="Gene3D" id="4.10.240.10">
    <property type="entry name" value="Zn(2)-C6 fungal-type DNA-binding domain"/>
    <property type="match status" value="1"/>
</dbReference>
<feature type="compositionally biased region" description="Low complexity" evidence="4">
    <location>
        <begin position="78"/>
        <end position="97"/>
    </location>
</feature>
<keyword evidence="3" id="KW-0539">Nucleus</keyword>
<dbReference type="SUPFAM" id="SSF57701">
    <property type="entry name" value="Zn2/Cys6 DNA-binding domain"/>
    <property type="match status" value="1"/>
</dbReference>
<name>A0A9P7AXR0_9HELO</name>
<dbReference type="PANTHER" id="PTHR31001">
    <property type="entry name" value="UNCHARACTERIZED TRANSCRIPTIONAL REGULATORY PROTEIN"/>
    <property type="match status" value="1"/>
</dbReference>
<gene>
    <name evidence="6" type="ORF">D0Z07_4338</name>
</gene>
<organism evidence="6 7">
    <name type="scientific">Hyphodiscus hymeniophilus</name>
    <dbReference type="NCBI Taxonomy" id="353542"/>
    <lineage>
        <taxon>Eukaryota</taxon>
        <taxon>Fungi</taxon>
        <taxon>Dikarya</taxon>
        <taxon>Ascomycota</taxon>
        <taxon>Pezizomycotina</taxon>
        <taxon>Leotiomycetes</taxon>
        <taxon>Helotiales</taxon>
        <taxon>Hyphodiscaceae</taxon>
        <taxon>Hyphodiscus</taxon>
    </lineage>
</organism>
<dbReference type="InterPro" id="IPR007219">
    <property type="entry name" value="XnlR_reg_dom"/>
</dbReference>
<evidence type="ECO:0000256" key="4">
    <source>
        <dbReference type="SAM" id="MobiDB-lite"/>
    </source>
</evidence>
<feature type="domain" description="Zn(2)-C6 fungal-type" evidence="5">
    <location>
        <begin position="21"/>
        <end position="53"/>
    </location>
</feature>
<feature type="region of interest" description="Disordered" evidence="4">
    <location>
        <begin position="62"/>
        <end position="102"/>
    </location>
</feature>
<dbReference type="CDD" id="cd12148">
    <property type="entry name" value="fungal_TF_MHR"/>
    <property type="match status" value="1"/>
</dbReference>
<dbReference type="Pfam" id="PF00172">
    <property type="entry name" value="Zn_clus"/>
    <property type="match status" value="1"/>
</dbReference>
<dbReference type="PANTHER" id="PTHR31001:SF40">
    <property type="entry name" value="ZN(II)2CYS6 TRANSCRIPTION FACTOR (EUROFUNG)"/>
    <property type="match status" value="1"/>
</dbReference>
<dbReference type="InterPro" id="IPR036864">
    <property type="entry name" value="Zn2-C6_fun-type_DNA-bd_sf"/>
</dbReference>
<dbReference type="InterPro" id="IPR050613">
    <property type="entry name" value="Sec_Metabolite_Reg"/>
</dbReference>
<dbReference type="EMBL" id="VNKQ01000008">
    <property type="protein sequence ID" value="KAG0649512.1"/>
    <property type="molecule type" value="Genomic_DNA"/>
</dbReference>
<dbReference type="CDD" id="cd00067">
    <property type="entry name" value="GAL4"/>
    <property type="match status" value="1"/>
</dbReference>
<proteinExistence type="predicted"/>
<comment type="subcellular location">
    <subcellularLocation>
        <location evidence="1">Nucleus</location>
    </subcellularLocation>
</comment>
<comment type="caution">
    <text evidence="6">The sequence shown here is derived from an EMBL/GenBank/DDBJ whole genome shotgun (WGS) entry which is preliminary data.</text>
</comment>
<evidence type="ECO:0000313" key="7">
    <source>
        <dbReference type="Proteomes" id="UP000785200"/>
    </source>
</evidence>
<dbReference type="AlphaFoldDB" id="A0A9P7AXR0"/>
<evidence type="ECO:0000313" key="6">
    <source>
        <dbReference type="EMBL" id="KAG0649512.1"/>
    </source>
</evidence>
<evidence type="ECO:0000256" key="2">
    <source>
        <dbReference type="ARBA" id="ARBA00022723"/>
    </source>
</evidence>
<evidence type="ECO:0000256" key="3">
    <source>
        <dbReference type="ARBA" id="ARBA00023242"/>
    </source>
</evidence>
<reference evidence="6" key="1">
    <citation type="submission" date="2019-07" db="EMBL/GenBank/DDBJ databases">
        <title>Hyphodiscus hymeniophilus genome sequencing and assembly.</title>
        <authorList>
            <person name="Kramer G."/>
            <person name="Nodwell J."/>
        </authorList>
    </citation>
    <scope>NUCLEOTIDE SEQUENCE</scope>
    <source>
        <strain evidence="6">ATCC 34498</strain>
    </source>
</reference>
<dbReference type="GO" id="GO:0008270">
    <property type="term" value="F:zinc ion binding"/>
    <property type="evidence" value="ECO:0007669"/>
    <property type="project" value="InterPro"/>
</dbReference>
<dbReference type="Proteomes" id="UP000785200">
    <property type="component" value="Unassembled WGS sequence"/>
</dbReference>
<keyword evidence="7" id="KW-1185">Reference proteome</keyword>
<evidence type="ECO:0000259" key="5">
    <source>
        <dbReference type="PROSITE" id="PS50048"/>
    </source>
</evidence>
<dbReference type="PROSITE" id="PS00463">
    <property type="entry name" value="ZN2_CY6_FUNGAL_1"/>
    <property type="match status" value="1"/>
</dbReference>
<sequence>MSHHAGAGPVAKRRRNGKQQACEPCRKAKIACDHTLPSCDRCKRRRISDKCIYIDAPMTKNPDIRRESTSLSHHHLPSPDTGSTSPTTAAPTISSPGFSKPAPESGPFIKSGGFFGPTNFSAVFLENKESLGNEDIQISNDDPFGNAHESVQSQQAFLMLAGTDYRGSPRVALGVKVLRSLPDKATCNFLLEWYFEKCHECAFHQPTVLKTGSSLWTTFGKQLKEPRRQDDLEGLSAILCKNNETALPDYEDYQPWLESFTGMNLRWETLGSVFAALTTATLSLPERDAFFCTQKGPRSNRNEFAVEMKDCVQACITLSNYQDLINIQMVSLLVKNLILQTVISGDTSLLVWRQLGDLVSASTALGLHREVENGPITFGSEMKRRIFTVVFNIDKGSSLLTGRPPALSYRYTRFKFPMDLNEEVIMKGGEELQNAIARLDADGWNTEGGIYPSTLSRAHGMVAIVLNEILECSLGDPAECTNTRINFLLWGVNDTTSKTTSEFVSWERLLLRLIRLEHQLLLERLAYKQGLYDGQSMVDCAREMLELTVLIWVQRDRFSEHHCDYDWMLMCWGVPSSGVLCVELLKQMKQPAGTPYFPVLPRSEIVQNLSLLIGFLDWIRPAAGNYQLCGRMRQIIKRILDQILNPSPPVPQETLPETPQEHFDTEGTTHVVEAFDASVFEPGHYDEGLANLDWLNSVDWSRGPWIDLGGQDYSAARWG</sequence>
<protein>
    <recommendedName>
        <fullName evidence="5">Zn(2)-C6 fungal-type domain-containing protein</fullName>
    </recommendedName>
</protein>
<feature type="region of interest" description="Disordered" evidence="4">
    <location>
        <begin position="1"/>
        <end position="20"/>
    </location>
</feature>
<dbReference type="GO" id="GO:0005634">
    <property type="term" value="C:nucleus"/>
    <property type="evidence" value="ECO:0007669"/>
    <property type="project" value="UniProtKB-SubCell"/>
</dbReference>
<dbReference type="SMART" id="SM00066">
    <property type="entry name" value="GAL4"/>
    <property type="match status" value="1"/>
</dbReference>
<dbReference type="GO" id="GO:0003677">
    <property type="term" value="F:DNA binding"/>
    <property type="evidence" value="ECO:0007669"/>
    <property type="project" value="InterPro"/>
</dbReference>
<dbReference type="Pfam" id="PF04082">
    <property type="entry name" value="Fungal_trans"/>
    <property type="match status" value="1"/>
</dbReference>
<dbReference type="SMART" id="SM00906">
    <property type="entry name" value="Fungal_trans"/>
    <property type="match status" value="1"/>
</dbReference>
<dbReference type="GO" id="GO:0006351">
    <property type="term" value="P:DNA-templated transcription"/>
    <property type="evidence" value="ECO:0007669"/>
    <property type="project" value="InterPro"/>
</dbReference>
<evidence type="ECO:0000256" key="1">
    <source>
        <dbReference type="ARBA" id="ARBA00004123"/>
    </source>
</evidence>
<dbReference type="InterPro" id="IPR001138">
    <property type="entry name" value="Zn2Cys6_DnaBD"/>
</dbReference>
<keyword evidence="2" id="KW-0479">Metal-binding</keyword>